<dbReference type="Gene3D" id="1.10.260.40">
    <property type="entry name" value="lambda repressor-like DNA-binding domains"/>
    <property type="match status" value="1"/>
</dbReference>
<evidence type="ECO:0000313" key="3">
    <source>
        <dbReference type="Proteomes" id="UP000706525"/>
    </source>
</evidence>
<accession>A0ABM8X667</accession>
<sequence length="86" mass="9500">MFSFVYDPEVFARLGFPDADEIPLKAAIVADLARCLRVAGISLADAATLLRLPQSDLAVILCGKLQHFHVSELCQWRDRVRASLTS</sequence>
<protein>
    <recommendedName>
        <fullName evidence="1">HigA2-like helix-turn-helix domain-containing protein</fullName>
    </recommendedName>
</protein>
<reference evidence="2 3" key="1">
    <citation type="submission" date="2021-08" db="EMBL/GenBank/DDBJ databases">
        <authorList>
            <person name="Peeters C."/>
        </authorList>
    </citation>
    <scope>NUCLEOTIDE SEQUENCE [LARGE SCALE GENOMIC DNA]</scope>
    <source>
        <strain evidence="2 3">LMG 32289</strain>
    </source>
</reference>
<dbReference type="RefSeq" id="WP_223990124.1">
    <property type="nucleotide sequence ID" value="NZ_CAJZAG010000006.1"/>
</dbReference>
<evidence type="ECO:0000259" key="1">
    <source>
        <dbReference type="Pfam" id="PF13744"/>
    </source>
</evidence>
<dbReference type="InterPro" id="IPR010982">
    <property type="entry name" value="Lambda_DNA-bd_dom_sf"/>
</dbReference>
<dbReference type="SUPFAM" id="SSF47413">
    <property type="entry name" value="lambda repressor-like DNA-binding domains"/>
    <property type="match status" value="1"/>
</dbReference>
<comment type="caution">
    <text evidence="2">The sequence shown here is derived from an EMBL/GenBank/DDBJ whole genome shotgun (WGS) entry which is preliminary data.</text>
</comment>
<proteinExistence type="predicted"/>
<gene>
    <name evidence="2" type="ORF">LMG32289_03321</name>
</gene>
<dbReference type="EMBL" id="CAJZAG010000006">
    <property type="protein sequence ID" value="CAG9175458.1"/>
    <property type="molecule type" value="Genomic_DNA"/>
</dbReference>
<evidence type="ECO:0000313" key="2">
    <source>
        <dbReference type="EMBL" id="CAG9175458.1"/>
    </source>
</evidence>
<dbReference type="Proteomes" id="UP000706525">
    <property type="component" value="Unassembled WGS sequence"/>
</dbReference>
<dbReference type="Pfam" id="PF13744">
    <property type="entry name" value="HTH_37"/>
    <property type="match status" value="1"/>
</dbReference>
<name>A0ABM8X667_9BURK</name>
<feature type="domain" description="HigA2-like helix-turn-helix" evidence="1">
    <location>
        <begin position="10"/>
        <end position="76"/>
    </location>
</feature>
<dbReference type="InterPro" id="IPR039554">
    <property type="entry name" value="HigA2-like_HTH"/>
</dbReference>
<organism evidence="2 3">
    <name type="scientific">Cupriavidus pampae</name>
    <dbReference type="NCBI Taxonomy" id="659251"/>
    <lineage>
        <taxon>Bacteria</taxon>
        <taxon>Pseudomonadati</taxon>
        <taxon>Pseudomonadota</taxon>
        <taxon>Betaproteobacteria</taxon>
        <taxon>Burkholderiales</taxon>
        <taxon>Burkholderiaceae</taxon>
        <taxon>Cupriavidus</taxon>
    </lineage>
</organism>
<keyword evidence="3" id="KW-1185">Reference proteome</keyword>